<feature type="region of interest" description="Disordered" evidence="1">
    <location>
        <begin position="40"/>
        <end position="60"/>
    </location>
</feature>
<evidence type="ECO:0000313" key="2">
    <source>
        <dbReference type="EMBL" id="PIC16858.1"/>
    </source>
</evidence>
<accession>A0A2G5SPD9</accession>
<evidence type="ECO:0000313" key="3">
    <source>
        <dbReference type="Proteomes" id="UP000230233"/>
    </source>
</evidence>
<feature type="compositionally biased region" description="Polar residues" evidence="1">
    <location>
        <begin position="47"/>
        <end position="60"/>
    </location>
</feature>
<gene>
    <name evidence="2" type="primary">Cnig_chr_X.g23310</name>
    <name evidence="2" type="ORF">B9Z55_023310</name>
</gene>
<evidence type="ECO:0000256" key="1">
    <source>
        <dbReference type="SAM" id="MobiDB-lite"/>
    </source>
</evidence>
<name>A0A2G5SPD9_9PELO</name>
<dbReference type="AlphaFoldDB" id="A0A2G5SPD9"/>
<dbReference type="Proteomes" id="UP000230233">
    <property type="component" value="Chromosome X"/>
</dbReference>
<comment type="caution">
    <text evidence="2">The sequence shown here is derived from an EMBL/GenBank/DDBJ whole genome shotgun (WGS) entry which is preliminary data.</text>
</comment>
<reference evidence="3" key="1">
    <citation type="submission" date="2017-10" db="EMBL/GenBank/DDBJ databases">
        <title>Rapid genome shrinkage in a self-fertile nematode reveals novel sperm competition proteins.</title>
        <authorList>
            <person name="Yin D."/>
            <person name="Schwarz E.M."/>
            <person name="Thomas C.G."/>
            <person name="Felde R.L."/>
            <person name="Korf I.F."/>
            <person name="Cutter A.D."/>
            <person name="Schartner C.M."/>
            <person name="Ralston E.J."/>
            <person name="Meyer B.J."/>
            <person name="Haag E.S."/>
        </authorList>
    </citation>
    <scope>NUCLEOTIDE SEQUENCE [LARGE SCALE GENOMIC DNA]</scope>
    <source>
        <strain evidence="3">JU1422</strain>
    </source>
</reference>
<protein>
    <submittedName>
        <fullName evidence="2">Uncharacterized protein</fullName>
    </submittedName>
</protein>
<dbReference type="EMBL" id="PDUG01000006">
    <property type="protein sequence ID" value="PIC16858.1"/>
    <property type="molecule type" value="Genomic_DNA"/>
</dbReference>
<keyword evidence="3" id="KW-1185">Reference proteome</keyword>
<proteinExistence type="predicted"/>
<organism evidence="2 3">
    <name type="scientific">Caenorhabditis nigoni</name>
    <dbReference type="NCBI Taxonomy" id="1611254"/>
    <lineage>
        <taxon>Eukaryota</taxon>
        <taxon>Metazoa</taxon>
        <taxon>Ecdysozoa</taxon>
        <taxon>Nematoda</taxon>
        <taxon>Chromadorea</taxon>
        <taxon>Rhabditida</taxon>
        <taxon>Rhabditina</taxon>
        <taxon>Rhabditomorpha</taxon>
        <taxon>Rhabditoidea</taxon>
        <taxon>Rhabditidae</taxon>
        <taxon>Peloderinae</taxon>
        <taxon>Caenorhabditis</taxon>
    </lineage>
</organism>
<sequence>METDDRKCGPIYISTRQCTIAQSRTKDQTVTKVRYEKMEPGRPGVAQTKSQVATKGSSRQTLRRRMCSFYGLQAILSRTCRPGNNHNQQPRRNTSIWRLTTKMDSRTKANSNRTIYHITIKDQGPKRDQG</sequence>